<comment type="caution">
    <text evidence="4">The sequence shown here is derived from an EMBL/GenBank/DDBJ whole genome shotgun (WGS) entry which is preliminary data.</text>
</comment>
<evidence type="ECO:0000256" key="1">
    <source>
        <dbReference type="ARBA" id="ARBA00022737"/>
    </source>
</evidence>
<dbReference type="Gene3D" id="3.40.50.300">
    <property type="entry name" value="P-loop containing nucleotide triphosphate hydrolases"/>
    <property type="match status" value="2"/>
</dbReference>
<dbReference type="AlphaFoldDB" id="A0A9W8J3E3"/>
<dbReference type="InterPro" id="IPR056884">
    <property type="entry name" value="NPHP3-like_N"/>
</dbReference>
<dbReference type="InterPro" id="IPR027417">
    <property type="entry name" value="P-loop_NTPase"/>
</dbReference>
<evidence type="ECO:0000313" key="5">
    <source>
        <dbReference type="Proteomes" id="UP001140091"/>
    </source>
</evidence>
<protein>
    <recommendedName>
        <fullName evidence="3">Nephrocystin 3-like N-terminal domain-containing protein</fullName>
    </recommendedName>
</protein>
<dbReference type="Proteomes" id="UP001140091">
    <property type="component" value="Unassembled WGS sequence"/>
</dbReference>
<reference evidence="4" key="1">
    <citation type="submission" date="2022-06" db="EMBL/GenBank/DDBJ databases">
        <title>Genome Sequence of Candolleomyces eurysporus.</title>
        <authorList>
            <person name="Buettner E."/>
        </authorList>
    </citation>
    <scope>NUCLEOTIDE SEQUENCE</scope>
    <source>
        <strain evidence="4">VTCC 930004</strain>
    </source>
</reference>
<feature type="non-terminal residue" evidence="4">
    <location>
        <position position="1"/>
    </location>
</feature>
<feature type="domain" description="Nephrocystin 3-like N-terminal" evidence="3">
    <location>
        <begin position="2"/>
        <end position="150"/>
    </location>
</feature>
<evidence type="ECO:0000313" key="4">
    <source>
        <dbReference type="EMBL" id="KAJ2923508.1"/>
    </source>
</evidence>
<gene>
    <name evidence="4" type="ORF">H1R20_g13587</name>
</gene>
<feature type="region of interest" description="Disordered" evidence="2">
    <location>
        <begin position="877"/>
        <end position="902"/>
    </location>
</feature>
<keyword evidence="5" id="KW-1185">Reference proteome</keyword>
<dbReference type="EMBL" id="JANBPK010001325">
    <property type="protein sequence ID" value="KAJ2923508.1"/>
    <property type="molecule type" value="Genomic_DNA"/>
</dbReference>
<name>A0A9W8J3E3_9AGAR</name>
<organism evidence="4 5">
    <name type="scientific">Candolleomyces eurysporus</name>
    <dbReference type="NCBI Taxonomy" id="2828524"/>
    <lineage>
        <taxon>Eukaryota</taxon>
        <taxon>Fungi</taxon>
        <taxon>Dikarya</taxon>
        <taxon>Basidiomycota</taxon>
        <taxon>Agaricomycotina</taxon>
        <taxon>Agaricomycetes</taxon>
        <taxon>Agaricomycetidae</taxon>
        <taxon>Agaricales</taxon>
        <taxon>Agaricineae</taxon>
        <taxon>Psathyrellaceae</taxon>
        <taxon>Candolleomyces</taxon>
    </lineage>
</organism>
<feature type="domain" description="Nephrocystin 3-like N-terminal" evidence="3">
    <location>
        <begin position="670"/>
        <end position="832"/>
    </location>
</feature>
<evidence type="ECO:0000256" key="2">
    <source>
        <dbReference type="SAM" id="MobiDB-lite"/>
    </source>
</evidence>
<dbReference type="OrthoDB" id="3068901at2759"/>
<dbReference type="SUPFAM" id="SSF52540">
    <property type="entry name" value="P-loop containing nucleoside triphosphate hydrolases"/>
    <property type="match status" value="2"/>
</dbReference>
<keyword evidence="1" id="KW-0677">Repeat</keyword>
<evidence type="ECO:0000259" key="3">
    <source>
        <dbReference type="Pfam" id="PF24883"/>
    </source>
</evidence>
<dbReference type="PANTHER" id="PTHR10039:SF14">
    <property type="entry name" value="NACHT DOMAIN-CONTAINING PROTEIN"/>
    <property type="match status" value="1"/>
</dbReference>
<proteinExistence type="predicted"/>
<sequence length="902" mass="99841">MTGAAGSGKSALQQTVAEECSGKDILASTFFFSSTDPTRNTVSAVIPTIAYQLGSNNPTLREAISAAVTKDPLIFKKSLKTQMKTLVINPFENLSRAISKAELAALPYAILIDGLDECTDEQRQVELLETIDDCFLQNDTLPFRIFISSRPEWAIRSALEVTGYLHHKAYHIQLSDQYDASGDIRRSLSRRLRELGRRSGDPRAQSPSWPSEEDIETLVVNASGQFIYAATVIKFVSERRSSPVDRLKTVLNWTPEDRAQPFAALDLLYTNIVSVAKEAYEAAHPERDFLLLLRVYELLGNGSWPTYVGFAAAEVNELLNLGDNAHRWLISDLRSLVTTVDSVQATPPSPLEDLSFYHKSFVDFLDSASRSKGLFVPESRVFEFVTVSCIRALDRDDSSASSVHGFICHFLLRPLGYPGLTSPHLEAISHRLPQATTGWEKVEKCLSEDSKRFQSADPWNFSSFFKPVFDGWLAFLSHALLEYELPPVFAARMTSRAKPTSSKSVLRWPWLKKRNVDRAVEQQPEDRPQVPTQPMIDALDQGTDAGCSQSLSVGPAPIARSIGVASNAATPWSSEERQLEHPTSSGLEIAQATVSSAGASSGFFTNASNLVIKSLQINAHQHESNSNDPGWERLLQNTAPNALHDSEYRFDPPKCDEDTRVEVIGELMGWIQDRESPQRLLCMTGAAGSGKSALQQTVAEDCSGKDILASTFFFSSTDPTRNTMSTVIPTIAYQLGSNNPTLREAISAAVTKDPLIFKKSLKTQMNRLIISPFEDLSKAISKPELTALPYVILIDGLDECTDEQRQAELLATLDDCLLQNDALPFRIFISSRPEWAIRSALEDTGYLHHKAYHIQLSDQYDASGDIRRSLSRRLRELGRRSGDPRAQPPLMAVGGRPRNIGG</sequence>
<dbReference type="Pfam" id="PF24883">
    <property type="entry name" value="NPHP3_N"/>
    <property type="match status" value="2"/>
</dbReference>
<accession>A0A9W8J3E3</accession>
<dbReference type="PANTHER" id="PTHR10039">
    <property type="entry name" value="AMELOGENIN"/>
    <property type="match status" value="1"/>
</dbReference>